<comment type="caution">
    <text evidence="1">The sequence shown here is derived from an EMBL/GenBank/DDBJ whole genome shotgun (WGS) entry which is preliminary data.</text>
</comment>
<protein>
    <submittedName>
        <fullName evidence="1">(2Fe-2S) ferredoxin domain-containing protein</fullName>
    </submittedName>
</protein>
<name>A0A9X4H840_9FIRM</name>
<dbReference type="CDD" id="cd02980">
    <property type="entry name" value="TRX_Fd_family"/>
    <property type="match status" value="1"/>
</dbReference>
<sequence>MMKPLKSIQDLEALKEAALDRIKERQVAGKTTIVVGMGTCGITAGAREVMMAIIDEVSKRNISDVIVSQAGCVGMCQHEPMLEVIKPGMPNVMYGHIDEEKARRLVLEHVVNGHVIEEWAIVQRD</sequence>
<evidence type="ECO:0000313" key="1">
    <source>
        <dbReference type="EMBL" id="MDF9408434.1"/>
    </source>
</evidence>
<dbReference type="Gene3D" id="3.40.30.10">
    <property type="entry name" value="Glutaredoxin"/>
    <property type="match status" value="1"/>
</dbReference>
<accession>A0A9X4H840</accession>
<dbReference type="EMBL" id="JAKOAV010000014">
    <property type="protein sequence ID" value="MDF9408434.1"/>
    <property type="molecule type" value="Genomic_DNA"/>
</dbReference>
<dbReference type="AlphaFoldDB" id="A0A9X4H840"/>
<dbReference type="Proteomes" id="UP001154312">
    <property type="component" value="Unassembled WGS sequence"/>
</dbReference>
<keyword evidence="2" id="KW-1185">Reference proteome</keyword>
<evidence type="ECO:0000313" key="2">
    <source>
        <dbReference type="Proteomes" id="UP001154312"/>
    </source>
</evidence>
<organism evidence="1 2">
    <name type="scientific">Pelotomaculum isophthalicicum JI</name>
    <dbReference type="NCBI Taxonomy" id="947010"/>
    <lineage>
        <taxon>Bacteria</taxon>
        <taxon>Bacillati</taxon>
        <taxon>Bacillota</taxon>
        <taxon>Clostridia</taxon>
        <taxon>Eubacteriales</taxon>
        <taxon>Desulfotomaculaceae</taxon>
        <taxon>Pelotomaculum</taxon>
    </lineage>
</organism>
<dbReference type="SUPFAM" id="SSF52833">
    <property type="entry name" value="Thioredoxin-like"/>
    <property type="match status" value="1"/>
</dbReference>
<proteinExistence type="predicted"/>
<gene>
    <name evidence="1" type="ORF">L7E55_08690</name>
</gene>
<reference evidence="1" key="1">
    <citation type="submission" date="2022-02" db="EMBL/GenBank/DDBJ databases">
        <authorList>
            <person name="Leng L."/>
        </authorList>
    </citation>
    <scope>NUCLEOTIDE SEQUENCE</scope>
    <source>
        <strain evidence="1">JI</strain>
    </source>
</reference>
<dbReference type="RefSeq" id="WP_277443760.1">
    <property type="nucleotide sequence ID" value="NZ_JAKOAV010000014.1"/>
</dbReference>
<dbReference type="InterPro" id="IPR036249">
    <property type="entry name" value="Thioredoxin-like_sf"/>
</dbReference>